<dbReference type="AlphaFoldDB" id="A0A067NUM1"/>
<evidence type="ECO:0000256" key="1">
    <source>
        <dbReference type="ARBA" id="ARBA00001678"/>
    </source>
</evidence>
<evidence type="ECO:0000256" key="8">
    <source>
        <dbReference type="ARBA" id="ARBA00023295"/>
    </source>
</evidence>
<evidence type="ECO:0000256" key="4">
    <source>
        <dbReference type="ARBA" id="ARBA00012706"/>
    </source>
</evidence>
<protein>
    <recommendedName>
        <fullName evidence="4">mannan endo-1,4-beta-mannosidase</fullName>
        <ecNumber evidence="4">3.2.1.78</ecNumber>
    </recommendedName>
</protein>
<evidence type="ECO:0000256" key="2">
    <source>
        <dbReference type="ARBA" id="ARBA00004613"/>
    </source>
</evidence>
<dbReference type="Proteomes" id="UP000027073">
    <property type="component" value="Unassembled WGS sequence"/>
</dbReference>
<reference evidence="12" key="1">
    <citation type="journal article" date="2014" name="Proc. Natl. Acad. Sci. U.S.A.">
        <title>Extensive sampling of basidiomycete genomes demonstrates inadequacy of the white-rot/brown-rot paradigm for wood decay fungi.</title>
        <authorList>
            <person name="Riley R."/>
            <person name="Salamov A.A."/>
            <person name="Brown D.W."/>
            <person name="Nagy L.G."/>
            <person name="Floudas D."/>
            <person name="Held B.W."/>
            <person name="Levasseur A."/>
            <person name="Lombard V."/>
            <person name="Morin E."/>
            <person name="Otillar R."/>
            <person name="Lindquist E.A."/>
            <person name="Sun H."/>
            <person name="LaButti K.M."/>
            <person name="Schmutz J."/>
            <person name="Jabbour D."/>
            <person name="Luo H."/>
            <person name="Baker S.E."/>
            <person name="Pisabarro A.G."/>
            <person name="Walton J.D."/>
            <person name="Blanchette R.A."/>
            <person name="Henrissat B."/>
            <person name="Martin F."/>
            <person name="Cullen D."/>
            <person name="Hibbett D.S."/>
            <person name="Grigoriev I.V."/>
        </authorList>
    </citation>
    <scope>NUCLEOTIDE SEQUENCE [LARGE SCALE GENOMIC DNA]</scope>
    <source>
        <strain evidence="12">PC15</strain>
    </source>
</reference>
<keyword evidence="7 9" id="KW-0378">Hydrolase</keyword>
<dbReference type="STRING" id="1137138.A0A067NUM1"/>
<dbReference type="GO" id="GO:0046355">
    <property type="term" value="P:mannan catabolic process"/>
    <property type="evidence" value="ECO:0007669"/>
    <property type="project" value="UniProtKB-ARBA"/>
</dbReference>
<dbReference type="GO" id="GO:0016985">
    <property type="term" value="F:mannan endo-1,4-beta-mannosidase activity"/>
    <property type="evidence" value="ECO:0007669"/>
    <property type="project" value="UniProtKB-EC"/>
</dbReference>
<comment type="subcellular location">
    <subcellularLocation>
        <location evidence="2">Secreted</location>
    </subcellularLocation>
</comment>
<dbReference type="InParanoid" id="A0A067NUM1"/>
<proteinExistence type="inferred from homology"/>
<sequence length="410" mass="46225">MVAVTDVVLGGPSTSKKVPRGFVTTRGRDFVLDGKKFAFVGANSYWLPLLTEQDDVESTFQSMQDAGIKVLRTWGFNAINGSELDGALDSGLTYYQVWNSSEWALNTGPQGLQRLDKVIETAGRHGIKVILTFTNNCLIRRSMQGAELYINWIVGAGQPHDVFFTDRRIVASYQRYVRTIVERYKNSPNIFAWELINEARCLGDLPAGPNCVPFSGTISRWYEEQANFVRRLDPFHMITTGGEGQFTWRNPVKYWANGVLVSDYNFNGQAGEDFDKDLALKNIDFGTYHMYPQYWYSDLDFPGSNFTLKSWGVDWIDHHAKAAKKIGKPLILEEFGTSGFENKTDIYPTWVKKALDTRHGIMPWQFGKLGLTESGGNRLIKYADALIDGASPNDGFAIYPNQTAIYSIFT</sequence>
<name>A0A067NUM1_PLEO1</name>
<dbReference type="GO" id="GO:0005576">
    <property type="term" value="C:extracellular region"/>
    <property type="evidence" value="ECO:0007669"/>
    <property type="project" value="UniProtKB-SubCell"/>
</dbReference>
<feature type="domain" description="Glycoside hydrolase family 5" evidence="10">
    <location>
        <begin position="34"/>
        <end position="366"/>
    </location>
</feature>
<keyword evidence="5" id="KW-0964">Secreted</keyword>
<dbReference type="InterPro" id="IPR017853">
    <property type="entry name" value="GH"/>
</dbReference>
<evidence type="ECO:0000256" key="7">
    <source>
        <dbReference type="ARBA" id="ARBA00022801"/>
    </source>
</evidence>
<dbReference type="OrthoDB" id="406631at2759"/>
<dbReference type="Pfam" id="PF00150">
    <property type="entry name" value="Cellulase"/>
    <property type="match status" value="1"/>
</dbReference>
<dbReference type="InterPro" id="IPR045053">
    <property type="entry name" value="MAN-like"/>
</dbReference>
<evidence type="ECO:0000256" key="5">
    <source>
        <dbReference type="ARBA" id="ARBA00022525"/>
    </source>
</evidence>
<evidence type="ECO:0000313" key="11">
    <source>
        <dbReference type="EMBL" id="KDQ30715.1"/>
    </source>
</evidence>
<organism evidence="11 12">
    <name type="scientific">Pleurotus ostreatus (strain PC15)</name>
    <name type="common">Oyster mushroom</name>
    <dbReference type="NCBI Taxonomy" id="1137138"/>
    <lineage>
        <taxon>Eukaryota</taxon>
        <taxon>Fungi</taxon>
        <taxon>Dikarya</taxon>
        <taxon>Basidiomycota</taxon>
        <taxon>Agaricomycotina</taxon>
        <taxon>Agaricomycetes</taxon>
        <taxon>Agaricomycetidae</taxon>
        <taxon>Agaricales</taxon>
        <taxon>Pleurotineae</taxon>
        <taxon>Pleurotaceae</taxon>
        <taxon>Pleurotus</taxon>
    </lineage>
</organism>
<keyword evidence="6" id="KW-0732">Signal</keyword>
<comment type="similarity">
    <text evidence="3 9">Belongs to the glycosyl hydrolase 5 (cellulase A) family.</text>
</comment>
<evidence type="ECO:0000256" key="3">
    <source>
        <dbReference type="ARBA" id="ARBA00005641"/>
    </source>
</evidence>
<evidence type="ECO:0000259" key="10">
    <source>
        <dbReference type="Pfam" id="PF00150"/>
    </source>
</evidence>
<evidence type="ECO:0000256" key="6">
    <source>
        <dbReference type="ARBA" id="ARBA00022729"/>
    </source>
</evidence>
<evidence type="ECO:0000313" key="12">
    <source>
        <dbReference type="Proteomes" id="UP000027073"/>
    </source>
</evidence>
<dbReference type="PANTHER" id="PTHR31451">
    <property type="match status" value="1"/>
</dbReference>
<comment type="catalytic activity">
    <reaction evidence="1">
        <text>Random hydrolysis of (1-&gt;4)-beta-D-mannosidic linkages in mannans, galactomannans and glucomannans.</text>
        <dbReference type="EC" id="3.2.1.78"/>
    </reaction>
</comment>
<gene>
    <name evidence="11" type="ORF">PLEOSDRAFT_49423</name>
</gene>
<dbReference type="EMBL" id="KL198006">
    <property type="protein sequence ID" value="KDQ30715.1"/>
    <property type="molecule type" value="Genomic_DNA"/>
</dbReference>
<dbReference type="HOGENOM" id="CLU_031603_4_0_1"/>
<dbReference type="VEuPathDB" id="FungiDB:PLEOSDRAFT_49423"/>
<dbReference type="InterPro" id="IPR001547">
    <property type="entry name" value="Glyco_hydro_5"/>
</dbReference>
<dbReference type="EC" id="3.2.1.78" evidence="4"/>
<dbReference type="PANTHER" id="PTHR31451:SF39">
    <property type="entry name" value="MANNAN ENDO-1,4-BETA-MANNOSIDASE 1"/>
    <property type="match status" value="1"/>
</dbReference>
<keyword evidence="8 9" id="KW-0326">Glycosidase</keyword>
<dbReference type="SUPFAM" id="SSF51445">
    <property type="entry name" value="(Trans)glycosidases"/>
    <property type="match status" value="1"/>
</dbReference>
<evidence type="ECO:0000256" key="9">
    <source>
        <dbReference type="RuleBase" id="RU361153"/>
    </source>
</evidence>
<accession>A0A067NUM1</accession>
<dbReference type="Gene3D" id="3.20.20.80">
    <property type="entry name" value="Glycosidases"/>
    <property type="match status" value="1"/>
</dbReference>